<proteinExistence type="predicted"/>
<organism evidence="2 4">
    <name type="scientific">Xenopus tropicalis</name>
    <name type="common">Western clawed frog</name>
    <name type="synonym">Silurana tropicalis</name>
    <dbReference type="NCBI Taxonomy" id="8364"/>
    <lineage>
        <taxon>Eukaryota</taxon>
        <taxon>Metazoa</taxon>
        <taxon>Chordata</taxon>
        <taxon>Craniata</taxon>
        <taxon>Vertebrata</taxon>
        <taxon>Euteleostomi</taxon>
        <taxon>Amphibia</taxon>
        <taxon>Batrachia</taxon>
        <taxon>Anura</taxon>
        <taxon>Pipoidea</taxon>
        <taxon>Pipidae</taxon>
        <taxon>Xenopodinae</taxon>
        <taxon>Xenopus</taxon>
        <taxon>Silurana</taxon>
    </lineage>
</organism>
<keyword evidence="2" id="KW-1185">Reference proteome</keyword>
<dbReference type="AGR" id="Xenbase:XB-GENE-29097859"/>
<dbReference type="OrthoDB" id="9050082at2759"/>
<feature type="compositionally biased region" description="Basic and acidic residues" evidence="1">
    <location>
        <begin position="160"/>
        <end position="169"/>
    </location>
</feature>
<gene>
    <name evidence="3 4 5" type="primary">LOC116412023</name>
</gene>
<evidence type="ECO:0000313" key="3">
    <source>
        <dbReference type="RefSeq" id="XP_031761080.1"/>
    </source>
</evidence>
<protein>
    <submittedName>
        <fullName evidence="3 4">Uncharacterized protein LOC116412023</fullName>
    </submittedName>
</protein>
<accession>A0A8J1JWY4</accession>
<feature type="compositionally biased region" description="Low complexity" evidence="1">
    <location>
        <begin position="147"/>
        <end position="159"/>
    </location>
</feature>
<evidence type="ECO:0000313" key="2">
    <source>
        <dbReference type="Proteomes" id="UP000008143"/>
    </source>
</evidence>
<evidence type="ECO:0000256" key="1">
    <source>
        <dbReference type="SAM" id="MobiDB-lite"/>
    </source>
</evidence>
<name>A0A8J1JWY4_XENTR</name>
<dbReference type="KEGG" id="xtr:116412023"/>
<reference evidence="3 4" key="1">
    <citation type="submission" date="2025-04" db="UniProtKB">
        <authorList>
            <consortium name="RefSeq"/>
        </authorList>
    </citation>
    <scope>IDENTIFICATION</scope>
    <source>
        <strain evidence="3 4">Nigerian</strain>
        <tissue evidence="3 4">Liver and blood</tissue>
    </source>
</reference>
<dbReference type="AlphaFoldDB" id="A0A8J1JWY4"/>
<feature type="compositionally biased region" description="Basic and acidic residues" evidence="1">
    <location>
        <begin position="1"/>
        <end position="19"/>
    </location>
</feature>
<dbReference type="GeneID" id="116412023"/>
<dbReference type="PANTHER" id="PTHR33066:SF2">
    <property type="entry name" value="FILAGGRIN-2-LIKE"/>
    <property type="match status" value="1"/>
</dbReference>
<dbReference type="Xenbase" id="XB-GENE-29097859">
    <property type="gene designation" value="LOC116412023"/>
</dbReference>
<dbReference type="RefSeq" id="XP_031761080.1">
    <property type="nucleotide sequence ID" value="XM_031905220.1"/>
</dbReference>
<dbReference type="PANTHER" id="PTHR33066">
    <property type="entry name" value="INTEGRASE_SAM-LIKE_N DOMAIN-CONTAINING PROTEIN"/>
    <property type="match status" value="1"/>
</dbReference>
<dbReference type="RefSeq" id="XP_031761081.1">
    <property type="nucleotide sequence ID" value="XM_031905221.1"/>
</dbReference>
<feature type="region of interest" description="Disordered" evidence="1">
    <location>
        <begin position="139"/>
        <end position="170"/>
    </location>
</feature>
<dbReference type="Proteomes" id="UP000008143">
    <property type="component" value="Chromosome 7"/>
</dbReference>
<feature type="region of interest" description="Disordered" evidence="1">
    <location>
        <begin position="1"/>
        <end position="29"/>
    </location>
</feature>
<evidence type="ECO:0000313" key="5">
    <source>
        <dbReference type="Xenbase" id="XB-GENE-29097859"/>
    </source>
</evidence>
<sequence length="305" mass="33525">MLVEKKSDDKVRSLPQDKRSFKRPFFRGSRTSYGFRQDWKTRKTSKDRTFGQSKRKNFKLQYKTSEVFLSNSWTGGRGSRCYGPTMALHPSLCVFTNSNDGKSGQENCSLFFGSNSDCSRLAQEKLVLRSPPIIYKSTLASPSKGESSLPRSNSSSLKSHSLETERDVMRSQGVSSPVIEILLQSRKKSSSFSEITPVISFCGINKGKVASKIAIAKWIKLAISIAYSSSERPVPVDLRAHSTRAVSASQAELGGVSVDQICRTASWASFKTFAEHYGVNMSTPGKVAFANTVLLSGCKVPPPPP</sequence>
<evidence type="ECO:0000313" key="4">
    <source>
        <dbReference type="RefSeq" id="XP_031761081.1"/>
    </source>
</evidence>